<accession>A0ABS5B2H9</accession>
<dbReference type="RefSeq" id="WP_209552081.1">
    <property type="nucleotide sequence ID" value="NZ_QFAY01000036.1"/>
</dbReference>
<organism evidence="1 2">
    <name type="scientific">Streptococcus panodentis</name>
    <dbReference type="NCBI Taxonomy" id="1581472"/>
    <lineage>
        <taxon>Bacteria</taxon>
        <taxon>Bacillati</taxon>
        <taxon>Bacillota</taxon>
        <taxon>Bacilli</taxon>
        <taxon>Lactobacillales</taxon>
        <taxon>Streptococcaceae</taxon>
        <taxon>Streptococcus</taxon>
    </lineage>
</organism>
<keyword evidence="2" id="KW-1185">Reference proteome</keyword>
<evidence type="ECO:0008006" key="3">
    <source>
        <dbReference type="Google" id="ProtNLM"/>
    </source>
</evidence>
<dbReference type="Proteomes" id="UP001519349">
    <property type="component" value="Unassembled WGS sequence"/>
</dbReference>
<dbReference type="EMBL" id="QFAY01000036">
    <property type="protein sequence ID" value="MBP2622159.1"/>
    <property type="molecule type" value="Genomic_DNA"/>
</dbReference>
<comment type="caution">
    <text evidence="1">The sequence shown here is derived from an EMBL/GenBank/DDBJ whole genome shotgun (WGS) entry which is preliminary data.</text>
</comment>
<gene>
    <name evidence="1" type="ORF">DHL47_12685</name>
</gene>
<evidence type="ECO:0000313" key="2">
    <source>
        <dbReference type="Proteomes" id="UP001519349"/>
    </source>
</evidence>
<reference evidence="1 2" key="1">
    <citation type="submission" date="2018-05" db="EMBL/GenBank/DDBJ databases">
        <title>Draft genome sequence of Streptococcus panodentis CCUG 70867T.</title>
        <authorList>
            <person name="Salva-Serra F."/>
            <person name="Mendez V."/>
            <person name="Jaen-Luchoro D."/>
            <person name="Gonzales-Siles L."/>
            <person name="Karlsson R."/>
            <person name="Engstrom-Jakobsson H."/>
            <person name="Busquets A."/>
            <person name="Gomila M."/>
            <person name="Pineiro-Iglesias B."/>
            <person name="Bennasar-Figueras A."/>
            <person name="Seeger M."/>
            <person name="Moore E."/>
        </authorList>
    </citation>
    <scope>NUCLEOTIDE SEQUENCE [LARGE SCALE GENOMIC DNA]</scope>
    <source>
        <strain evidence="1 2">CCUG 70867</strain>
    </source>
</reference>
<proteinExistence type="predicted"/>
<protein>
    <recommendedName>
        <fullName evidence="3">LXG domain-containing protein</fullName>
    </recommendedName>
</protein>
<evidence type="ECO:0000313" key="1">
    <source>
        <dbReference type="EMBL" id="MBP2622159.1"/>
    </source>
</evidence>
<sequence>MAIVKFLTKSGLSTHGESAITSSANYKDGIEGAHHTLTIKTNGSHSEAIKAFENKMNTIAQKIFVRYPELLTKYGTIIDTYVKAVEGAGFTSDILRTQKTPIKHVKKWLDETTVDRFEKLHKALDPQLEAARDALKMDPEPESVDEGEINTRSELASAKGELQTLGQARMDTHMKLENALQTFKADLKSFTSELSIVSQALNNARFMSGLPASDVEAMIISGQLRADNIDELDAIQDRGDGAALKVLLGEGTDKKQFFTDLGSVDTSNVSSVMMYKIYLRTHAEEVRAEDENDFTNIEAMAIAISNQHHDKAQAYTEKMAIAGDRYAELIGNRARALNPELQGNDIATYERQLDENAPLLAALDKDLKSAGRLVHLFEAMHVNHVGRDRNINPADKKNPIYETRTIKQGSLSLVNENKDDIYRFTLSVKGGNLQKELSVISNRQENATTLELSELSEEYRKLDEKRLKAGVDFALDMATLGAGSQYAFMINTIRNSDVLFGEKSTMEQRFSSIIKQDAVNKGQFGSSYSDLLGKWPRGISNTGVIVSKLNEIQKNADEIKKKTNQKLFNIGGYTISDYNHGFGDLGSKKENKTVLFRPQYDLQAILQMDDLEKNGVRTYVYHTNGNNGAEALEKFDQAMSQYKPGSPYRNDVSKFFGIKDSDDKLAPITSDMRDFLTGKGGMENQNMVNFFKSMEIIQEEKDNGKNPFGLERKVFSAGDYITDRNEFYDKLLEGNKTGDQP</sequence>
<name>A0ABS5B2H9_9STRE</name>